<feature type="non-terminal residue" evidence="1">
    <location>
        <position position="23"/>
    </location>
</feature>
<protein>
    <recommendedName>
        <fullName evidence="2">CSD domain-containing protein</fullName>
    </recommendedName>
</protein>
<evidence type="ECO:0000313" key="1">
    <source>
        <dbReference type="EMBL" id="SVC70432.1"/>
    </source>
</evidence>
<dbReference type="EMBL" id="UINC01106050">
    <property type="protein sequence ID" value="SVC70432.1"/>
    <property type="molecule type" value="Genomic_DNA"/>
</dbReference>
<accession>A0A382PER9</accession>
<organism evidence="1">
    <name type="scientific">marine metagenome</name>
    <dbReference type="NCBI Taxonomy" id="408172"/>
    <lineage>
        <taxon>unclassified sequences</taxon>
        <taxon>metagenomes</taxon>
        <taxon>ecological metagenomes</taxon>
    </lineage>
</organism>
<sequence length="23" mass="2552">MKSGTIKEYDRDRGFGFVTGDDG</sequence>
<reference evidence="1" key="1">
    <citation type="submission" date="2018-05" db="EMBL/GenBank/DDBJ databases">
        <authorList>
            <person name="Lanie J.A."/>
            <person name="Ng W.-L."/>
            <person name="Kazmierczak K.M."/>
            <person name="Andrzejewski T.M."/>
            <person name="Davidsen T.M."/>
            <person name="Wayne K.J."/>
            <person name="Tettelin H."/>
            <person name="Glass J.I."/>
            <person name="Rusch D."/>
            <person name="Podicherti R."/>
            <person name="Tsui H.-C.T."/>
            <person name="Winkler M.E."/>
        </authorList>
    </citation>
    <scope>NUCLEOTIDE SEQUENCE</scope>
</reference>
<gene>
    <name evidence="1" type="ORF">METZ01_LOCUS323286</name>
</gene>
<name>A0A382PER9_9ZZZZ</name>
<feature type="non-terminal residue" evidence="1">
    <location>
        <position position="1"/>
    </location>
</feature>
<dbReference type="Gene3D" id="2.40.50.140">
    <property type="entry name" value="Nucleic acid-binding proteins"/>
    <property type="match status" value="1"/>
</dbReference>
<evidence type="ECO:0008006" key="2">
    <source>
        <dbReference type="Google" id="ProtNLM"/>
    </source>
</evidence>
<dbReference type="AlphaFoldDB" id="A0A382PER9"/>
<dbReference type="InterPro" id="IPR012340">
    <property type="entry name" value="NA-bd_OB-fold"/>
</dbReference>
<proteinExistence type="predicted"/>